<dbReference type="KEGG" id="ptaw:DW352_04420"/>
<evidence type="ECO:0000313" key="8">
    <source>
        <dbReference type="EMBL" id="AXK79825.1"/>
    </source>
</evidence>
<accession>A0A345ZSC8</accession>
<dbReference type="OrthoDB" id="7930524at2"/>
<keyword evidence="5 6" id="KW-0472">Membrane</keyword>
<sequence>MAGYKARDDEKSQLVPETTSRGSATSAILLLAIAAFAAQAMVRVTDSLLPQIAADLNVTVGATSIIVTLYLLAHGSAQLVAGPVSDRFGKYRCTAIAATFATIMVLACGLASSLPMLVAARLGSGLATGWIIPLALAFVGDVIPYERRQQVIGSFLSGQIGGQLFGQAAGGVLGDLFGWRNVFFLLAAMLAVATVGLYVELWRNPLTREKSHDSRRQGFIASYATVLRSPWARVVIVMGFIEFGMMFGAFTFVGADLHLRFGVSFTLVGLSVGFFAVGGLMYSFFVRSLVSRLGQAGLATGGGALAAVAFAALAVMPTPWVAPFATVAIGFGFYMLHNTLQTNATQMTPEARGTALGAFSSALYLGQTAGVAAGAVVFDRHGAVPVFASASIALLALGLWCGHRIKQRQALPA</sequence>
<feature type="domain" description="Major facilitator superfamily (MFS) profile" evidence="7">
    <location>
        <begin position="27"/>
        <end position="406"/>
    </location>
</feature>
<feature type="transmembrane region" description="Helical" evidence="6">
    <location>
        <begin position="118"/>
        <end position="139"/>
    </location>
</feature>
<dbReference type="PANTHER" id="PTHR43124">
    <property type="entry name" value="PURINE EFFLUX PUMP PBUE"/>
    <property type="match status" value="1"/>
</dbReference>
<dbReference type="PANTHER" id="PTHR43124:SF3">
    <property type="entry name" value="CHLORAMPHENICOL EFFLUX PUMP RV0191"/>
    <property type="match status" value="1"/>
</dbReference>
<keyword evidence="2" id="KW-1003">Cell membrane</keyword>
<dbReference type="CDD" id="cd17324">
    <property type="entry name" value="MFS_NepI_like"/>
    <property type="match status" value="1"/>
</dbReference>
<feature type="transmembrane region" description="Helical" evidence="6">
    <location>
        <begin position="234"/>
        <end position="255"/>
    </location>
</feature>
<evidence type="ECO:0000256" key="3">
    <source>
        <dbReference type="ARBA" id="ARBA00022692"/>
    </source>
</evidence>
<feature type="transmembrane region" description="Helical" evidence="6">
    <location>
        <begin position="48"/>
        <end position="72"/>
    </location>
</feature>
<reference evidence="8 9" key="1">
    <citation type="submission" date="2018-07" db="EMBL/GenBank/DDBJ databases">
        <authorList>
            <person name="Quirk P.G."/>
            <person name="Krulwich T.A."/>
        </authorList>
    </citation>
    <scope>NUCLEOTIDE SEQUENCE [LARGE SCALE GENOMIC DNA]</scope>
    <source>
        <strain evidence="8 9">CC-BB4</strain>
    </source>
</reference>
<feature type="transmembrane region" description="Helical" evidence="6">
    <location>
        <begin position="384"/>
        <end position="402"/>
    </location>
</feature>
<protein>
    <submittedName>
        <fullName evidence="8">MFS transporter</fullName>
    </submittedName>
</protein>
<dbReference type="InterPro" id="IPR036259">
    <property type="entry name" value="MFS_trans_sf"/>
</dbReference>
<comment type="subcellular location">
    <subcellularLocation>
        <location evidence="1">Cell membrane</location>
        <topology evidence="1">Multi-pass membrane protein</topology>
    </subcellularLocation>
</comment>
<evidence type="ECO:0000256" key="4">
    <source>
        <dbReference type="ARBA" id="ARBA00022989"/>
    </source>
</evidence>
<dbReference type="AlphaFoldDB" id="A0A345ZSC8"/>
<name>A0A345ZSC8_9HYPH</name>
<dbReference type="SUPFAM" id="SSF103473">
    <property type="entry name" value="MFS general substrate transporter"/>
    <property type="match status" value="1"/>
</dbReference>
<keyword evidence="3 6" id="KW-0812">Transmembrane</keyword>
<dbReference type="GO" id="GO:0005886">
    <property type="term" value="C:plasma membrane"/>
    <property type="evidence" value="ECO:0007669"/>
    <property type="project" value="UniProtKB-SubCell"/>
</dbReference>
<evidence type="ECO:0000256" key="6">
    <source>
        <dbReference type="SAM" id="Phobius"/>
    </source>
</evidence>
<dbReference type="Pfam" id="PF07690">
    <property type="entry name" value="MFS_1"/>
    <property type="match status" value="1"/>
</dbReference>
<dbReference type="EMBL" id="CP031417">
    <property type="protein sequence ID" value="AXK79825.1"/>
    <property type="molecule type" value="Genomic_DNA"/>
</dbReference>
<keyword evidence="4 6" id="KW-1133">Transmembrane helix</keyword>
<dbReference type="GO" id="GO:0022857">
    <property type="term" value="F:transmembrane transporter activity"/>
    <property type="evidence" value="ECO:0007669"/>
    <property type="project" value="InterPro"/>
</dbReference>
<dbReference type="InterPro" id="IPR020846">
    <property type="entry name" value="MFS_dom"/>
</dbReference>
<feature type="transmembrane region" description="Helical" evidence="6">
    <location>
        <begin position="356"/>
        <end position="378"/>
    </location>
</feature>
<evidence type="ECO:0000259" key="7">
    <source>
        <dbReference type="PROSITE" id="PS50850"/>
    </source>
</evidence>
<keyword evidence="9" id="KW-1185">Reference proteome</keyword>
<organism evidence="8 9">
    <name type="scientific">Pseudolabrys taiwanensis</name>
    <dbReference type="NCBI Taxonomy" id="331696"/>
    <lineage>
        <taxon>Bacteria</taxon>
        <taxon>Pseudomonadati</taxon>
        <taxon>Pseudomonadota</taxon>
        <taxon>Alphaproteobacteria</taxon>
        <taxon>Hyphomicrobiales</taxon>
        <taxon>Xanthobacteraceae</taxon>
        <taxon>Pseudolabrys</taxon>
    </lineage>
</organism>
<dbReference type="Proteomes" id="UP000254889">
    <property type="component" value="Chromosome"/>
</dbReference>
<gene>
    <name evidence="8" type="ORF">DW352_04420</name>
</gene>
<dbReference type="InterPro" id="IPR050189">
    <property type="entry name" value="MFS_Efflux_Transporters"/>
</dbReference>
<dbReference type="InterPro" id="IPR011701">
    <property type="entry name" value="MFS"/>
</dbReference>
<feature type="transmembrane region" description="Helical" evidence="6">
    <location>
        <begin position="182"/>
        <end position="201"/>
    </location>
</feature>
<feature type="transmembrane region" description="Helical" evidence="6">
    <location>
        <begin position="93"/>
        <end position="112"/>
    </location>
</feature>
<feature type="transmembrane region" description="Helical" evidence="6">
    <location>
        <begin position="320"/>
        <end position="336"/>
    </location>
</feature>
<feature type="transmembrane region" description="Helical" evidence="6">
    <location>
        <begin position="261"/>
        <end position="284"/>
    </location>
</feature>
<evidence type="ECO:0000313" key="9">
    <source>
        <dbReference type="Proteomes" id="UP000254889"/>
    </source>
</evidence>
<dbReference type="Gene3D" id="1.20.1250.20">
    <property type="entry name" value="MFS general substrate transporter like domains"/>
    <property type="match status" value="1"/>
</dbReference>
<evidence type="ECO:0000256" key="5">
    <source>
        <dbReference type="ARBA" id="ARBA00023136"/>
    </source>
</evidence>
<feature type="transmembrane region" description="Helical" evidence="6">
    <location>
        <begin position="21"/>
        <end position="42"/>
    </location>
</feature>
<evidence type="ECO:0000256" key="2">
    <source>
        <dbReference type="ARBA" id="ARBA00022475"/>
    </source>
</evidence>
<feature type="transmembrane region" description="Helical" evidence="6">
    <location>
        <begin position="151"/>
        <end position="170"/>
    </location>
</feature>
<dbReference type="PROSITE" id="PS50850">
    <property type="entry name" value="MFS"/>
    <property type="match status" value="1"/>
</dbReference>
<proteinExistence type="predicted"/>
<feature type="transmembrane region" description="Helical" evidence="6">
    <location>
        <begin position="296"/>
        <end position="314"/>
    </location>
</feature>
<evidence type="ECO:0000256" key="1">
    <source>
        <dbReference type="ARBA" id="ARBA00004651"/>
    </source>
</evidence>